<accession>A0A4S1DTW9</accession>
<dbReference type="RefSeq" id="WP_135878102.1">
    <property type="nucleotide sequence ID" value="NZ_SRSO01000023.1"/>
</dbReference>
<evidence type="ECO:0000256" key="8">
    <source>
        <dbReference type="ARBA" id="ARBA00066884"/>
    </source>
</evidence>
<sequence length="379" mass="41620">MTNRYNRHIILSEIGQEGQDKISKAKVLVIGAGGLGCPILQYLTAAGIGTLGIVDFDVVEISNLQRQILFGTSSLGENKAEAAKEHLKDLNDSISITSYPKKLTHKNAIELFNQYDIIVDGSDNFATRYLVNDASVITNKPLVFGSIYKFEGQVSVFNYSNGPSYRCLFPTPPEKGAVPNCSEIGVLGVLPGIIGTMQANEVLKIILGLGKPLSGKLLCYNALNNQSITLKINRSASEIETVLNSKDSFHTQDIEEVCEIEIDTISITEVITQSNIQIIDVRETHETPKVESLDVTYMPLSTLESQLEKINPEKKKVIFCQSGIRSKKAVSILKEFNVNNCYSIIEGAPDIFKLTKKEPSSDLSGFKNLTGLQNIKNND</sequence>
<evidence type="ECO:0000256" key="5">
    <source>
        <dbReference type="ARBA" id="ARBA00052218"/>
    </source>
</evidence>
<dbReference type="Proteomes" id="UP000307602">
    <property type="component" value="Unassembled WGS sequence"/>
</dbReference>
<evidence type="ECO:0000256" key="7">
    <source>
        <dbReference type="ARBA" id="ARBA00063809"/>
    </source>
</evidence>
<organism evidence="14 15">
    <name type="scientific">Flavivirga rizhaonensis</name>
    <dbReference type="NCBI Taxonomy" id="2559571"/>
    <lineage>
        <taxon>Bacteria</taxon>
        <taxon>Pseudomonadati</taxon>
        <taxon>Bacteroidota</taxon>
        <taxon>Flavobacteriia</taxon>
        <taxon>Flavobacteriales</taxon>
        <taxon>Flavobacteriaceae</taxon>
        <taxon>Flavivirga</taxon>
    </lineage>
</organism>
<dbReference type="PROSITE" id="PS50206">
    <property type="entry name" value="RHODANESE_3"/>
    <property type="match status" value="1"/>
</dbReference>
<evidence type="ECO:0000256" key="2">
    <source>
        <dbReference type="ARBA" id="ARBA00022679"/>
    </source>
</evidence>
<name>A0A4S1DTW9_9FLAO</name>
<dbReference type="EC" id="2.7.7.80" evidence="8"/>
<evidence type="ECO:0000259" key="13">
    <source>
        <dbReference type="PROSITE" id="PS50206"/>
    </source>
</evidence>
<reference evidence="14 15" key="1">
    <citation type="submission" date="2019-04" db="EMBL/GenBank/DDBJ databases">
        <authorList>
            <person name="Liu A."/>
        </authorList>
    </citation>
    <scope>NUCLEOTIDE SEQUENCE [LARGE SCALE GENOMIC DNA]</scope>
    <source>
        <strain evidence="14 15">RZ03</strain>
    </source>
</reference>
<dbReference type="GO" id="GO:0008146">
    <property type="term" value="F:sulfotransferase activity"/>
    <property type="evidence" value="ECO:0007669"/>
    <property type="project" value="TreeGrafter"/>
</dbReference>
<dbReference type="NCBIfam" id="NF004281">
    <property type="entry name" value="PRK05690.1"/>
    <property type="match status" value="1"/>
</dbReference>
<comment type="subunit">
    <text evidence="7">Homodimer. Forms a stable heterotetrameric complex of 2 MoeB and 2 MoaD during adenylation of MoaD.</text>
</comment>
<evidence type="ECO:0000256" key="1">
    <source>
        <dbReference type="ARBA" id="ARBA00009919"/>
    </source>
</evidence>
<feature type="domain" description="Rhodanese" evidence="13">
    <location>
        <begin position="272"/>
        <end position="356"/>
    </location>
</feature>
<gene>
    <name evidence="14" type="primary">moeB</name>
    <name evidence="14" type="ORF">EM932_15440</name>
</gene>
<keyword evidence="4" id="KW-0067">ATP-binding</keyword>
<dbReference type="PANTHER" id="PTHR10953:SF102">
    <property type="entry name" value="ADENYLYLTRANSFERASE AND SULFURTRANSFERASE MOCS3"/>
    <property type="match status" value="1"/>
</dbReference>
<evidence type="ECO:0000256" key="10">
    <source>
        <dbReference type="ARBA" id="ARBA00075110"/>
    </source>
</evidence>
<comment type="function">
    <text evidence="6">Catalyzes the adenylation by ATP of the carboxyl group of the C-terminal glycine of sulfur carrier protein MoaD.</text>
</comment>
<dbReference type="GO" id="GO:0005524">
    <property type="term" value="F:ATP binding"/>
    <property type="evidence" value="ECO:0007669"/>
    <property type="project" value="UniProtKB-KW"/>
</dbReference>
<dbReference type="InterPro" id="IPR001763">
    <property type="entry name" value="Rhodanese-like_dom"/>
</dbReference>
<evidence type="ECO:0000256" key="9">
    <source>
        <dbReference type="ARBA" id="ARBA00073635"/>
    </source>
</evidence>
<dbReference type="PANTHER" id="PTHR10953">
    <property type="entry name" value="UBIQUITIN-ACTIVATING ENZYME E1"/>
    <property type="match status" value="1"/>
</dbReference>
<dbReference type="Pfam" id="PF00899">
    <property type="entry name" value="ThiF"/>
    <property type="match status" value="1"/>
</dbReference>
<comment type="caution">
    <text evidence="14">The sequence shown here is derived from an EMBL/GenBank/DDBJ whole genome shotgun (WGS) entry which is preliminary data.</text>
</comment>
<comment type="similarity">
    <text evidence="1">Belongs to the HesA/MoeB/ThiF family.</text>
</comment>
<dbReference type="Pfam" id="PF00581">
    <property type="entry name" value="Rhodanese"/>
    <property type="match status" value="1"/>
</dbReference>
<dbReference type="SUPFAM" id="SSF69572">
    <property type="entry name" value="Activating enzymes of the ubiquitin-like proteins"/>
    <property type="match status" value="1"/>
</dbReference>
<proteinExistence type="inferred from homology"/>
<comment type="catalytic activity">
    <reaction evidence="5">
        <text>[molybdopterin-synthase sulfur-carrier protein]-C-terminal Gly-Gly + ATP + H(+) = [molybdopterin-synthase sulfur-carrier protein]-C-terminal Gly-Gly-AMP + diphosphate</text>
        <dbReference type="Rhea" id="RHEA:43616"/>
        <dbReference type="Rhea" id="RHEA-COMP:12159"/>
        <dbReference type="Rhea" id="RHEA-COMP:12202"/>
        <dbReference type="ChEBI" id="CHEBI:15378"/>
        <dbReference type="ChEBI" id="CHEBI:30616"/>
        <dbReference type="ChEBI" id="CHEBI:33019"/>
        <dbReference type="ChEBI" id="CHEBI:90618"/>
        <dbReference type="ChEBI" id="CHEBI:90778"/>
        <dbReference type="EC" id="2.7.7.80"/>
    </reaction>
</comment>
<dbReference type="InterPro" id="IPR000594">
    <property type="entry name" value="ThiF_NAD_FAD-bd"/>
</dbReference>
<protein>
    <recommendedName>
        <fullName evidence="9">Molybdopterin-synthase adenylyltransferase</fullName>
        <ecNumber evidence="8">2.7.7.80</ecNumber>
    </recommendedName>
    <alternativeName>
        <fullName evidence="12">MoaD protein adenylase</fullName>
    </alternativeName>
    <alternativeName>
        <fullName evidence="10">Molybdopterin-converting factor subunit 1 adenylase</fullName>
    </alternativeName>
    <alternativeName>
        <fullName evidence="11">Sulfur carrier protein MoaD adenylyltransferase</fullName>
    </alternativeName>
</protein>
<evidence type="ECO:0000256" key="3">
    <source>
        <dbReference type="ARBA" id="ARBA00022741"/>
    </source>
</evidence>
<evidence type="ECO:0000256" key="12">
    <source>
        <dbReference type="ARBA" id="ARBA00078531"/>
    </source>
</evidence>
<evidence type="ECO:0000313" key="14">
    <source>
        <dbReference type="EMBL" id="TGV01486.1"/>
    </source>
</evidence>
<evidence type="ECO:0000256" key="4">
    <source>
        <dbReference type="ARBA" id="ARBA00022840"/>
    </source>
</evidence>
<dbReference type="GO" id="GO:0005829">
    <property type="term" value="C:cytosol"/>
    <property type="evidence" value="ECO:0007669"/>
    <property type="project" value="TreeGrafter"/>
</dbReference>
<dbReference type="GO" id="GO:0008641">
    <property type="term" value="F:ubiquitin-like modifier activating enzyme activity"/>
    <property type="evidence" value="ECO:0007669"/>
    <property type="project" value="InterPro"/>
</dbReference>
<keyword evidence="3" id="KW-0547">Nucleotide-binding</keyword>
<dbReference type="InterPro" id="IPR036873">
    <property type="entry name" value="Rhodanese-like_dom_sf"/>
</dbReference>
<dbReference type="EMBL" id="SRSO01000023">
    <property type="protein sequence ID" value="TGV01486.1"/>
    <property type="molecule type" value="Genomic_DNA"/>
</dbReference>
<dbReference type="AlphaFoldDB" id="A0A4S1DTW9"/>
<evidence type="ECO:0000256" key="11">
    <source>
        <dbReference type="ARBA" id="ARBA00075328"/>
    </source>
</evidence>
<dbReference type="Gene3D" id="3.40.250.10">
    <property type="entry name" value="Rhodanese-like domain"/>
    <property type="match status" value="1"/>
</dbReference>
<evidence type="ECO:0000313" key="15">
    <source>
        <dbReference type="Proteomes" id="UP000307602"/>
    </source>
</evidence>
<dbReference type="Gene3D" id="3.40.50.720">
    <property type="entry name" value="NAD(P)-binding Rossmann-like Domain"/>
    <property type="match status" value="1"/>
</dbReference>
<dbReference type="InterPro" id="IPR045886">
    <property type="entry name" value="ThiF/MoeB/HesA"/>
</dbReference>
<dbReference type="CDD" id="cd00757">
    <property type="entry name" value="ThiF_MoeB_HesA_family"/>
    <property type="match status" value="1"/>
</dbReference>
<dbReference type="CDD" id="cd00158">
    <property type="entry name" value="RHOD"/>
    <property type="match status" value="1"/>
</dbReference>
<dbReference type="FunFam" id="3.40.50.720:FF:000033">
    <property type="entry name" value="Adenylyltransferase and sulfurtransferase MOCS3"/>
    <property type="match status" value="1"/>
</dbReference>
<dbReference type="OrthoDB" id="9804286at2"/>
<keyword evidence="15" id="KW-1185">Reference proteome</keyword>
<keyword evidence="2 14" id="KW-0808">Transferase</keyword>
<dbReference type="GO" id="GO:0004792">
    <property type="term" value="F:thiosulfate-cyanide sulfurtransferase activity"/>
    <property type="evidence" value="ECO:0007669"/>
    <property type="project" value="TreeGrafter"/>
</dbReference>
<keyword evidence="14" id="KW-0548">Nucleotidyltransferase</keyword>
<dbReference type="GO" id="GO:0061605">
    <property type="term" value="F:molybdopterin-synthase adenylyltransferase activity"/>
    <property type="evidence" value="ECO:0007669"/>
    <property type="project" value="UniProtKB-EC"/>
</dbReference>
<evidence type="ECO:0000256" key="6">
    <source>
        <dbReference type="ARBA" id="ARBA00055169"/>
    </source>
</evidence>
<dbReference type="InterPro" id="IPR035985">
    <property type="entry name" value="Ubiquitin-activating_enz"/>
</dbReference>